<feature type="transmembrane region" description="Helical" evidence="1">
    <location>
        <begin position="1091"/>
        <end position="1110"/>
    </location>
</feature>
<keyword evidence="1" id="KW-0472">Membrane</keyword>
<organism evidence="2 3">
    <name type="scientific">Roridomyces roridus</name>
    <dbReference type="NCBI Taxonomy" id="1738132"/>
    <lineage>
        <taxon>Eukaryota</taxon>
        <taxon>Fungi</taxon>
        <taxon>Dikarya</taxon>
        <taxon>Basidiomycota</taxon>
        <taxon>Agaricomycotina</taxon>
        <taxon>Agaricomycetes</taxon>
        <taxon>Agaricomycetidae</taxon>
        <taxon>Agaricales</taxon>
        <taxon>Marasmiineae</taxon>
        <taxon>Mycenaceae</taxon>
        <taxon>Roridomyces</taxon>
    </lineage>
</organism>
<dbReference type="InterPro" id="IPR021840">
    <property type="entry name" value="DUF3433"/>
</dbReference>
<reference evidence="2" key="1">
    <citation type="submission" date="2023-03" db="EMBL/GenBank/DDBJ databases">
        <title>Massive genome expansion in bonnet fungi (Mycena s.s.) driven by repeated elements and novel gene families across ecological guilds.</title>
        <authorList>
            <consortium name="Lawrence Berkeley National Laboratory"/>
            <person name="Harder C.B."/>
            <person name="Miyauchi S."/>
            <person name="Viragh M."/>
            <person name="Kuo A."/>
            <person name="Thoen E."/>
            <person name="Andreopoulos B."/>
            <person name="Lu D."/>
            <person name="Skrede I."/>
            <person name="Drula E."/>
            <person name="Henrissat B."/>
            <person name="Morin E."/>
            <person name="Kohler A."/>
            <person name="Barry K."/>
            <person name="LaButti K."/>
            <person name="Morin E."/>
            <person name="Salamov A."/>
            <person name="Lipzen A."/>
            <person name="Mereny Z."/>
            <person name="Hegedus B."/>
            <person name="Baldrian P."/>
            <person name="Stursova M."/>
            <person name="Weitz H."/>
            <person name="Taylor A."/>
            <person name="Grigoriev I.V."/>
            <person name="Nagy L.G."/>
            <person name="Martin F."/>
            <person name="Kauserud H."/>
        </authorList>
    </citation>
    <scope>NUCLEOTIDE SEQUENCE</scope>
    <source>
        <strain evidence="2">9284</strain>
    </source>
</reference>
<comment type="caution">
    <text evidence="2">The sequence shown here is derived from an EMBL/GenBank/DDBJ whole genome shotgun (WGS) entry which is preliminary data.</text>
</comment>
<dbReference type="AlphaFoldDB" id="A0AAD7FC55"/>
<feature type="transmembrane region" description="Helical" evidence="1">
    <location>
        <begin position="97"/>
        <end position="116"/>
    </location>
</feature>
<dbReference type="PANTHER" id="PTHR37544">
    <property type="entry name" value="SPRAY-RELATED"/>
    <property type="match status" value="1"/>
</dbReference>
<feature type="transmembrane region" description="Helical" evidence="1">
    <location>
        <begin position="747"/>
        <end position="770"/>
    </location>
</feature>
<feature type="transmembrane region" description="Helical" evidence="1">
    <location>
        <begin position="60"/>
        <end position="85"/>
    </location>
</feature>
<accession>A0AAD7FC55</accession>
<protein>
    <submittedName>
        <fullName evidence="2">Uncharacterized protein</fullName>
    </submittedName>
</protein>
<evidence type="ECO:0000313" key="2">
    <source>
        <dbReference type="EMBL" id="KAJ7614948.1"/>
    </source>
</evidence>
<sequence length="1181" mass="128697">MDRGYHDEPEFDPKQLYYDLEQTPAPLRRRVDTGKTFGSEEESAKFLDSPDTPTRNWSPALLRIIPTAVFGLVLLLLIIGLELFYRHSPYDAPTTGARFMWTYAPVAILMVVQWVWTAYDLQVKILIPWAAMSRERTPASNGWLLHYIGSDVVTGVLTALKLRHTSVLLTTLGLWSVSLASIVTTSLFHIETNVNVASTVLRQTTALDRGLVTQFDPAILADKHYLDVYLGRQSLNLSRSQWTTADDVVLAGFGDLNDSEGVQNLTAHTNGFSGALDCSVAEATYGGNVSIQSNIVGFPDAFQFFIDVDAAGCQVKYPLISTNNLMLCHGDPCYVGRVLNHTCPDSTSFTTAFVLVAMHNLTDFQTTAAVECSPSYSQYTMDVTISPSSSILSTSLVNQSTDAEMTEGWRGMVQWINATNGGQRGTTVSTSLEGDLFGNWGGGSSPIDNSTTECDCDPWLFLVAHGQNLSAPQLLDSATLLNATKNTFPGVFSSIAAELLMGDAPPGTPFLQGSVHRATEQLVARGTSVRIAQVALSVLLAALVGVYVFRPKTNLPMDPSSMAAQAFLLKSDHEQISAVIKDTATVTEAEARVLLDEWEFYTDNDSEMGFRIMACRKAVSGDPKTPPTFVKAPVWRPPVLHGLFKAFLCALIVGTIIALELAYRKSQRDNGFADSSSQAGWTTYIAPAYLFILGVLLSSYTFSVSTLEPLLAMHSRPQPARKSVRYSPAAQTNSGLLLHALKYRNPVGLACAFAILLVPFLKIIVSGLIVTETRPTLAVVFLTSTTTFNDTSMLPPEQFPNNAYMELPGEIFALSQIEKYQLPLPAWTTTDGAVAQVDETQLQALGANTTVTLPLEVRRAELDDCTQVTEFTVLPSNEIVLTHAEGPKPCNLSDTDVVLLTVPEDPGWFGAVSPLSCGGYAFLYGTTLYGSTQMAPNVSVFKDVTVVQCTSYSLTTSKENVTLDYEGNAPKILSIDRSTAQNTTFMESFPLNETGYIAQYLQGLSFESNSTTAFDPFFQVLTLKNTSVPLATFLDPAHLTAAVQSLYTTYWAVHASLYQRLDIPSADQQTQEASVTYHIARIVQAPIPTHILSALFACILACILITVGTVRRTNNVLTQPPYSIGATVSLLVDSAFVELKELGDVRDEKDLERVLDGYEFQLGWGSNPKGGLRFGVDIVKK</sequence>
<keyword evidence="1" id="KW-1133">Transmembrane helix</keyword>
<evidence type="ECO:0000256" key="1">
    <source>
        <dbReference type="SAM" id="Phobius"/>
    </source>
</evidence>
<proteinExistence type="predicted"/>
<feature type="transmembrane region" description="Helical" evidence="1">
    <location>
        <begin position="683"/>
        <end position="707"/>
    </location>
</feature>
<feature type="transmembrane region" description="Helical" evidence="1">
    <location>
        <begin position="643"/>
        <end position="663"/>
    </location>
</feature>
<dbReference type="Proteomes" id="UP001221142">
    <property type="component" value="Unassembled WGS sequence"/>
</dbReference>
<keyword evidence="1" id="KW-0812">Transmembrane</keyword>
<gene>
    <name evidence="2" type="ORF">FB45DRAFT_1064567</name>
</gene>
<dbReference type="PANTHER" id="PTHR37544:SF1">
    <property type="entry name" value="PHOSPHORIBOSYLAMINOIMIDAZOLE-SUCCINOCARBOXAMIDE SYNTHASE"/>
    <property type="match status" value="1"/>
</dbReference>
<evidence type="ECO:0000313" key="3">
    <source>
        <dbReference type="Proteomes" id="UP001221142"/>
    </source>
</evidence>
<keyword evidence="3" id="KW-1185">Reference proteome</keyword>
<dbReference type="EMBL" id="JARKIF010000025">
    <property type="protein sequence ID" value="KAJ7614948.1"/>
    <property type="molecule type" value="Genomic_DNA"/>
</dbReference>
<name>A0AAD7FC55_9AGAR</name>
<feature type="transmembrane region" description="Helical" evidence="1">
    <location>
        <begin position="531"/>
        <end position="549"/>
    </location>
</feature>
<dbReference type="Pfam" id="PF11915">
    <property type="entry name" value="DUF3433"/>
    <property type="match status" value="2"/>
</dbReference>